<dbReference type="AlphaFoldDB" id="A0AAI8VK29"/>
<keyword evidence="3" id="KW-0732">Signal</keyword>
<dbReference type="EMBL" id="CAUWAG010000008">
    <property type="protein sequence ID" value="CAJ2506328.1"/>
    <property type="molecule type" value="Genomic_DNA"/>
</dbReference>
<feature type="transmembrane region" description="Helical" evidence="2">
    <location>
        <begin position="181"/>
        <end position="207"/>
    </location>
</feature>
<keyword evidence="2" id="KW-0472">Membrane</keyword>
<reference evidence="4" key="1">
    <citation type="submission" date="2023-10" db="EMBL/GenBank/DDBJ databases">
        <authorList>
            <person name="Hackl T."/>
        </authorList>
    </citation>
    <scope>NUCLEOTIDE SEQUENCE</scope>
</reference>
<feature type="signal peptide" evidence="3">
    <location>
        <begin position="1"/>
        <end position="16"/>
    </location>
</feature>
<sequence length="309" mass="32758">MLRLTTLVFLVGVARGASQCYDVSGNLKSTMSPCDPSADVSVCCSDSDYCLDNGLCLDAGGDNMFTVQGCSSKTWEAPCRQYCPDEGQTSNWYQVLTLCSTNQRVSAEYCCGENSTCCSETASESLITLPIATSVFHATDAVSTESSTTPTQSASTTGTEAPEGQDSAATSSTASHDDSRAVAIGLGVGIPLGLALTAALVLLGCLLRRNRNLQSQNAPMDLQSPNATMSPNYWQDIQNPQELKIGNGNFQSQILPMPPSEVQGTQNPQELHHHGYDDGVSWELSGDGVKSEVSGSPSLYHTSPLTTRF</sequence>
<keyword evidence="2" id="KW-0812">Transmembrane</keyword>
<evidence type="ECO:0000313" key="4">
    <source>
        <dbReference type="EMBL" id="CAJ2506328.1"/>
    </source>
</evidence>
<name>A0AAI8VK29_9PEZI</name>
<comment type="caution">
    <text evidence="4">The sequence shown here is derived from an EMBL/GenBank/DDBJ whole genome shotgun (WGS) entry which is preliminary data.</text>
</comment>
<keyword evidence="5" id="KW-1185">Reference proteome</keyword>
<evidence type="ECO:0000313" key="5">
    <source>
        <dbReference type="Proteomes" id="UP001295740"/>
    </source>
</evidence>
<organism evidence="4 5">
    <name type="scientific">Anthostomella pinea</name>
    <dbReference type="NCBI Taxonomy" id="933095"/>
    <lineage>
        <taxon>Eukaryota</taxon>
        <taxon>Fungi</taxon>
        <taxon>Dikarya</taxon>
        <taxon>Ascomycota</taxon>
        <taxon>Pezizomycotina</taxon>
        <taxon>Sordariomycetes</taxon>
        <taxon>Xylariomycetidae</taxon>
        <taxon>Xylariales</taxon>
        <taxon>Xylariaceae</taxon>
        <taxon>Anthostomella</taxon>
    </lineage>
</organism>
<evidence type="ECO:0000256" key="2">
    <source>
        <dbReference type="SAM" id="Phobius"/>
    </source>
</evidence>
<proteinExistence type="predicted"/>
<dbReference type="Proteomes" id="UP001295740">
    <property type="component" value="Unassembled WGS sequence"/>
</dbReference>
<feature type="chain" id="PRO_5042491312" evidence="3">
    <location>
        <begin position="17"/>
        <end position="309"/>
    </location>
</feature>
<feature type="compositionally biased region" description="Low complexity" evidence="1">
    <location>
        <begin position="143"/>
        <end position="159"/>
    </location>
</feature>
<keyword evidence="2" id="KW-1133">Transmembrane helix</keyword>
<evidence type="ECO:0000256" key="1">
    <source>
        <dbReference type="SAM" id="MobiDB-lite"/>
    </source>
</evidence>
<evidence type="ECO:0000256" key="3">
    <source>
        <dbReference type="SAM" id="SignalP"/>
    </source>
</evidence>
<protein>
    <submittedName>
        <fullName evidence="4">Uu.00g004580.m01.CDS01</fullName>
    </submittedName>
</protein>
<accession>A0AAI8VK29</accession>
<gene>
    <name evidence="4" type="ORF">KHLLAP_LOCUS6796</name>
</gene>
<feature type="region of interest" description="Disordered" evidence="1">
    <location>
        <begin position="142"/>
        <end position="176"/>
    </location>
</feature>